<keyword evidence="2" id="KW-1185">Reference proteome</keyword>
<dbReference type="AlphaFoldDB" id="A0A940P7N7"/>
<dbReference type="SUPFAM" id="SSF48576">
    <property type="entry name" value="Terpenoid synthases"/>
    <property type="match status" value="1"/>
</dbReference>
<dbReference type="RefSeq" id="WP_209530589.1">
    <property type="nucleotide sequence ID" value="NZ_JAEEGA010000013.1"/>
</dbReference>
<protein>
    <recommendedName>
        <fullName evidence="3">Polyprenyl synthetase family protein</fullName>
    </recommendedName>
</protein>
<name>A0A940P7N7_9ENTE</name>
<gene>
    <name evidence="1" type="ORF">I6N95_17980</name>
</gene>
<reference evidence="1" key="1">
    <citation type="submission" date="2020-12" db="EMBL/GenBank/DDBJ databases">
        <title>Vagococcus allomyrinae sp. nov. and Enterococcus lavae sp. nov., isolated from the larvae of Allomyrina dichotoma.</title>
        <authorList>
            <person name="Lee S.D."/>
        </authorList>
    </citation>
    <scope>NUCLEOTIDE SEQUENCE</scope>
    <source>
        <strain evidence="1">BWB3-3</strain>
    </source>
</reference>
<accession>A0A940P7N7</accession>
<evidence type="ECO:0000313" key="1">
    <source>
        <dbReference type="EMBL" id="MBP1042907.1"/>
    </source>
</evidence>
<comment type="caution">
    <text evidence="1">The sequence shown here is derived from an EMBL/GenBank/DDBJ whole genome shotgun (WGS) entry which is preliminary data.</text>
</comment>
<dbReference type="InterPro" id="IPR008949">
    <property type="entry name" value="Isoprenoid_synthase_dom_sf"/>
</dbReference>
<evidence type="ECO:0000313" key="2">
    <source>
        <dbReference type="Proteomes" id="UP000674938"/>
    </source>
</evidence>
<dbReference type="Proteomes" id="UP000674938">
    <property type="component" value="Unassembled WGS sequence"/>
</dbReference>
<proteinExistence type="predicted"/>
<dbReference type="Gene3D" id="1.10.600.10">
    <property type="entry name" value="Farnesyl Diphosphate Synthase"/>
    <property type="match status" value="1"/>
</dbReference>
<evidence type="ECO:0008006" key="3">
    <source>
        <dbReference type="Google" id="ProtNLM"/>
    </source>
</evidence>
<organism evidence="1 2">
    <name type="scientific">Vagococcus allomyrinae</name>
    <dbReference type="NCBI Taxonomy" id="2794353"/>
    <lineage>
        <taxon>Bacteria</taxon>
        <taxon>Bacillati</taxon>
        <taxon>Bacillota</taxon>
        <taxon>Bacilli</taxon>
        <taxon>Lactobacillales</taxon>
        <taxon>Enterococcaceae</taxon>
        <taxon>Vagococcus</taxon>
    </lineage>
</organism>
<dbReference type="EMBL" id="JAEEGA010000013">
    <property type="protein sequence ID" value="MBP1042907.1"/>
    <property type="molecule type" value="Genomic_DNA"/>
</dbReference>
<sequence>MTLTKSIISKMASNKTIGRYNSYYTTDLLEILNFKKCFKWSIYYWHISKMTNSLNTDGLDIMYNIELIGLSARLMDDFLDKDTLLSSIINPEHLALLSTELLVESLESLGKHVNFDYDLLKDALHAEFIDYSTTINSQNSIDFYFKNIISKSTAIFQLVTKLASNNDSSLDQFAIHYGTICQIENDVIGVLNNSSMDISQLKNTLPLIASINTLNKNNNDTLLYLLNNPASSVQTIRTKIIKTGAIDFCKELISSEKINALTILDRFDNTKDLLALKKYLGLDV</sequence>